<dbReference type="PANTHER" id="PTHR13296">
    <property type="entry name" value="BCAS2 PROTEIN"/>
    <property type="match status" value="1"/>
</dbReference>
<evidence type="ECO:0000256" key="8">
    <source>
        <dbReference type="SAM" id="Coils"/>
    </source>
</evidence>
<dbReference type="InterPro" id="IPR008409">
    <property type="entry name" value="SPF27"/>
</dbReference>
<dbReference type="GO" id="GO:0006397">
    <property type="term" value="P:mRNA processing"/>
    <property type="evidence" value="ECO:0007669"/>
    <property type="project" value="UniProtKB-KW"/>
</dbReference>
<dbReference type="AlphaFoldDB" id="A0A1X7UHH2"/>
<protein>
    <recommendedName>
        <fullName evidence="3">Pre-mRNA-splicing factor SPF27</fullName>
    </recommendedName>
</protein>
<dbReference type="GO" id="GO:0008380">
    <property type="term" value="P:RNA splicing"/>
    <property type="evidence" value="ECO:0007669"/>
    <property type="project" value="UniProtKB-KW"/>
</dbReference>
<keyword evidence="7" id="KW-0539">Nucleus</keyword>
<evidence type="ECO:0000256" key="3">
    <source>
        <dbReference type="ARBA" id="ARBA00014158"/>
    </source>
</evidence>
<gene>
    <name evidence="9" type="primary">100632801</name>
</gene>
<sequence>MADGGPEARGGIGDSLVDALPYIDKEYDDPGLKDAALQLIDEETKRYRPTKNYIDYLPVPRESFESPLLKIEMDRLASRQPMETLSMKRYELPQPSAAQKNDVGAWQDSVSNSCAQLEHQNERIVNLELLSQYGSNEWRLHNELMSRMVDRETKELRSLKNQVQEVNWQRKTEQTNVGTQLEELNNHWMTLVYRNFEIERECLKVQRENEFLKRKAEERQGQQQQDDES</sequence>
<dbReference type="InParanoid" id="A0A1X7UHH2"/>
<dbReference type="OrthoDB" id="205794at2759"/>
<dbReference type="GO" id="GO:0000974">
    <property type="term" value="C:Prp19 complex"/>
    <property type="evidence" value="ECO:0007669"/>
    <property type="project" value="TreeGrafter"/>
</dbReference>
<evidence type="ECO:0000256" key="5">
    <source>
        <dbReference type="ARBA" id="ARBA00022728"/>
    </source>
</evidence>
<proteinExistence type="inferred from homology"/>
<keyword evidence="8" id="KW-0175">Coiled coil</keyword>
<accession>A0A1X7UHH2</accession>
<keyword evidence="10" id="KW-1185">Reference proteome</keyword>
<evidence type="ECO:0000256" key="4">
    <source>
        <dbReference type="ARBA" id="ARBA00022664"/>
    </source>
</evidence>
<feature type="coiled-coil region" evidence="8">
    <location>
        <begin position="142"/>
        <end position="215"/>
    </location>
</feature>
<evidence type="ECO:0000313" key="10">
    <source>
        <dbReference type="Proteomes" id="UP000007879"/>
    </source>
</evidence>
<keyword evidence="6" id="KW-0508">mRNA splicing</keyword>
<dbReference type="PANTHER" id="PTHR13296:SF0">
    <property type="entry name" value="PRE-MRNA-SPLICING FACTOR SPF27"/>
    <property type="match status" value="1"/>
</dbReference>
<keyword evidence="5" id="KW-0747">Spliceosome</keyword>
<comment type="similarity">
    <text evidence="2">Belongs to the SPF27 family.</text>
</comment>
<reference evidence="10" key="1">
    <citation type="journal article" date="2010" name="Nature">
        <title>The Amphimedon queenslandica genome and the evolution of animal complexity.</title>
        <authorList>
            <person name="Srivastava M."/>
            <person name="Simakov O."/>
            <person name="Chapman J."/>
            <person name="Fahey B."/>
            <person name="Gauthier M.E."/>
            <person name="Mitros T."/>
            <person name="Richards G.S."/>
            <person name="Conaco C."/>
            <person name="Dacre M."/>
            <person name="Hellsten U."/>
            <person name="Larroux C."/>
            <person name="Putnam N.H."/>
            <person name="Stanke M."/>
            <person name="Adamska M."/>
            <person name="Darling A."/>
            <person name="Degnan S.M."/>
            <person name="Oakley T.H."/>
            <person name="Plachetzki D.C."/>
            <person name="Zhai Y."/>
            <person name="Adamski M."/>
            <person name="Calcino A."/>
            <person name="Cummins S.F."/>
            <person name="Goodstein D.M."/>
            <person name="Harris C."/>
            <person name="Jackson D.J."/>
            <person name="Leys S.P."/>
            <person name="Shu S."/>
            <person name="Woodcroft B.J."/>
            <person name="Vervoort M."/>
            <person name="Kosik K.S."/>
            <person name="Manning G."/>
            <person name="Degnan B.M."/>
            <person name="Rokhsar D.S."/>
        </authorList>
    </citation>
    <scope>NUCLEOTIDE SEQUENCE [LARGE SCALE GENOMIC DNA]</scope>
</reference>
<dbReference type="Pfam" id="PF05700">
    <property type="entry name" value="BCAS2"/>
    <property type="match status" value="1"/>
</dbReference>
<dbReference type="EnsemblMetazoa" id="XM_003387982.3">
    <property type="protein sequence ID" value="XP_003388030.1"/>
    <property type="gene ID" value="LOC100632801"/>
</dbReference>
<organism evidence="9">
    <name type="scientific">Amphimedon queenslandica</name>
    <name type="common">Sponge</name>
    <dbReference type="NCBI Taxonomy" id="400682"/>
    <lineage>
        <taxon>Eukaryota</taxon>
        <taxon>Metazoa</taxon>
        <taxon>Porifera</taxon>
        <taxon>Demospongiae</taxon>
        <taxon>Heteroscleromorpha</taxon>
        <taxon>Haplosclerida</taxon>
        <taxon>Niphatidae</taxon>
        <taxon>Amphimedon</taxon>
    </lineage>
</organism>
<dbReference type="Proteomes" id="UP000007879">
    <property type="component" value="Unassembled WGS sequence"/>
</dbReference>
<dbReference type="KEGG" id="aqu:100632801"/>
<evidence type="ECO:0000313" key="9">
    <source>
        <dbReference type="EnsemblMetazoa" id="Aqu2.1.26916_001"/>
    </source>
</evidence>
<evidence type="ECO:0000256" key="7">
    <source>
        <dbReference type="ARBA" id="ARBA00023242"/>
    </source>
</evidence>
<evidence type="ECO:0000256" key="6">
    <source>
        <dbReference type="ARBA" id="ARBA00023187"/>
    </source>
</evidence>
<evidence type="ECO:0000256" key="2">
    <source>
        <dbReference type="ARBA" id="ARBA00010788"/>
    </source>
</evidence>
<evidence type="ECO:0000256" key="1">
    <source>
        <dbReference type="ARBA" id="ARBA00004123"/>
    </source>
</evidence>
<dbReference type="EnsemblMetazoa" id="Aqu2.1.26916_001">
    <property type="protein sequence ID" value="Aqu2.1.26916_001"/>
    <property type="gene ID" value="Aqu2.1.26916"/>
</dbReference>
<dbReference type="OMA" id="SAWQESI"/>
<comment type="subcellular location">
    <subcellularLocation>
        <location evidence="1">Nucleus</location>
    </subcellularLocation>
</comment>
<reference evidence="9" key="2">
    <citation type="submission" date="2017-05" db="UniProtKB">
        <authorList>
            <consortium name="EnsemblMetazoa"/>
        </authorList>
    </citation>
    <scope>IDENTIFICATION</scope>
</reference>
<dbReference type="GO" id="GO:0071011">
    <property type="term" value="C:precatalytic spliceosome"/>
    <property type="evidence" value="ECO:0007669"/>
    <property type="project" value="TreeGrafter"/>
</dbReference>
<dbReference type="STRING" id="400682.A0A1X7UHH2"/>
<dbReference type="eggNOG" id="KOG3096">
    <property type="taxonomic scope" value="Eukaryota"/>
</dbReference>
<dbReference type="GO" id="GO:0071013">
    <property type="term" value="C:catalytic step 2 spliceosome"/>
    <property type="evidence" value="ECO:0007669"/>
    <property type="project" value="TreeGrafter"/>
</dbReference>
<keyword evidence="4" id="KW-0507">mRNA processing</keyword>
<name>A0A1X7UHH2_AMPQE</name>